<dbReference type="EMBL" id="FPHF01000040">
    <property type="protein sequence ID" value="SFV57407.1"/>
    <property type="molecule type" value="Genomic_DNA"/>
</dbReference>
<dbReference type="PROSITE" id="PS50006">
    <property type="entry name" value="FHA_DOMAIN"/>
    <property type="match status" value="1"/>
</dbReference>
<dbReference type="InterPro" id="IPR008984">
    <property type="entry name" value="SMAD_FHA_dom_sf"/>
</dbReference>
<gene>
    <name evidence="3" type="ORF">MNB_SM-4-301</name>
</gene>
<dbReference type="InterPro" id="IPR000253">
    <property type="entry name" value="FHA_dom"/>
</dbReference>
<feature type="domain" description="FHA" evidence="2">
    <location>
        <begin position="27"/>
        <end position="77"/>
    </location>
</feature>
<dbReference type="NCBIfam" id="TIGR03354">
    <property type="entry name" value="VI_FHA"/>
    <property type="match status" value="1"/>
</dbReference>
<evidence type="ECO:0000259" key="2">
    <source>
        <dbReference type="PROSITE" id="PS50006"/>
    </source>
</evidence>
<dbReference type="Pfam" id="PF20232">
    <property type="entry name" value="T6SS_FHA_C"/>
    <property type="match status" value="1"/>
</dbReference>
<dbReference type="AlphaFoldDB" id="A0A1W1BVB5"/>
<feature type="region of interest" description="Disordered" evidence="1">
    <location>
        <begin position="111"/>
        <end position="130"/>
    </location>
</feature>
<protein>
    <submittedName>
        <fullName evidence="3">Uncharacterized protein ImpI/VasC</fullName>
    </submittedName>
</protein>
<proteinExistence type="predicted"/>
<accession>A0A1W1BVB5</accession>
<dbReference type="Gene3D" id="2.60.200.20">
    <property type="match status" value="1"/>
</dbReference>
<evidence type="ECO:0000313" key="3">
    <source>
        <dbReference type="EMBL" id="SFV57407.1"/>
    </source>
</evidence>
<dbReference type="InterPro" id="IPR017735">
    <property type="entry name" value="T6SS_FHA"/>
</dbReference>
<dbReference type="SMART" id="SM00240">
    <property type="entry name" value="FHA"/>
    <property type="match status" value="1"/>
</dbReference>
<dbReference type="InterPro" id="IPR046883">
    <property type="entry name" value="T6SS_FHA_C"/>
</dbReference>
<organism evidence="3">
    <name type="scientific">hydrothermal vent metagenome</name>
    <dbReference type="NCBI Taxonomy" id="652676"/>
    <lineage>
        <taxon>unclassified sequences</taxon>
        <taxon>metagenomes</taxon>
        <taxon>ecological metagenomes</taxon>
    </lineage>
</organism>
<dbReference type="SUPFAM" id="SSF49879">
    <property type="entry name" value="SMAD/FHA domain"/>
    <property type="match status" value="1"/>
</dbReference>
<reference evidence="3" key="1">
    <citation type="submission" date="2016-10" db="EMBL/GenBank/DDBJ databases">
        <authorList>
            <person name="de Groot N.N."/>
        </authorList>
    </citation>
    <scope>NUCLEOTIDE SEQUENCE</scope>
</reference>
<sequence>MKLVFDIVKNGKEIPKKRNYHFEEMGGTIGRNEDNDWILKDPNYYISGTHVKIICKDRTFFIQDESTNGTYLKNPYKKLSKGHPTIINASDVFIIGDHELQARYSNNDYSQDDLINSVPSDTTTDNDNDNDIIPNDDFLFDLNSDKSFTSIESKSPNENLQDFIDVVLEEKVEVMDELDVGSFFIESNIEESIVEVNEEVFEEHIAVSSYSRSEIKEEPQTQAPFIPNNGLEDSVSILESKLNIKINSLKQEDRDILMAELGDVIVYTLDALQNSVQLKDKTQQDLHLSTNHLDVNDNNPVKLGSAAIKLLEDRNQSAMLGMMSVSQGIKTSFSELDAHCISLHSSSKNIMRIAVTKFSPKNLQYQFESSGALRGVLPKQQLLWKAYSDMFDVLNERPEVGVDMIKDDFKKEYENISYSLKLGSATTRKRV</sequence>
<name>A0A1W1BVB5_9ZZZZ</name>
<dbReference type="CDD" id="cd00060">
    <property type="entry name" value="FHA"/>
    <property type="match status" value="1"/>
</dbReference>
<dbReference type="Pfam" id="PF00498">
    <property type="entry name" value="FHA"/>
    <property type="match status" value="1"/>
</dbReference>
<evidence type="ECO:0000256" key="1">
    <source>
        <dbReference type="SAM" id="MobiDB-lite"/>
    </source>
</evidence>
<feature type="compositionally biased region" description="Polar residues" evidence="1">
    <location>
        <begin position="111"/>
        <end position="120"/>
    </location>
</feature>